<reference evidence="1 2" key="1">
    <citation type="submission" date="2014-10" db="EMBL/GenBank/DDBJ databases">
        <title>Genome sequencing of Vitellibacter vladivostokensis KMM 3516.</title>
        <authorList>
            <person name="Thevarajoo S."/>
            <person name="Selvaratnam C."/>
            <person name="Goh K.M."/>
            <person name="Chong C.S."/>
        </authorList>
    </citation>
    <scope>NUCLEOTIDE SEQUENCE [LARGE SCALE GENOMIC DNA]</scope>
    <source>
        <strain evidence="1 2">KMM 3516</strain>
    </source>
</reference>
<accession>A0ABR5DI45</accession>
<gene>
    <name evidence="1" type="ORF">MB09_07035</name>
</gene>
<evidence type="ECO:0008006" key="3">
    <source>
        <dbReference type="Google" id="ProtNLM"/>
    </source>
</evidence>
<evidence type="ECO:0000313" key="1">
    <source>
        <dbReference type="EMBL" id="KJJ38447.1"/>
    </source>
</evidence>
<dbReference type="EMBL" id="JSVU01000004">
    <property type="protein sequence ID" value="KJJ38447.1"/>
    <property type="molecule type" value="Genomic_DNA"/>
</dbReference>
<sequence>MIHWILFAWFAIMPAQPENFTLTVTVTDIETPEGSLRIGLFDKGDRFLERDQAFRSVNIPVKSSSETFTFKNLPKGNYAISLYHDVNDNDTCDRNMFGIPKEPYAFSNNFKPLFSAPDFEDCRFELKDDKQLSIKLLN</sequence>
<keyword evidence="2" id="KW-1185">Reference proteome</keyword>
<dbReference type="Pfam" id="PF09912">
    <property type="entry name" value="DUF2141"/>
    <property type="match status" value="1"/>
</dbReference>
<name>A0ABR5DI45_9FLAO</name>
<proteinExistence type="predicted"/>
<evidence type="ECO:0000313" key="2">
    <source>
        <dbReference type="Proteomes" id="UP000033497"/>
    </source>
</evidence>
<dbReference type="Proteomes" id="UP000033497">
    <property type="component" value="Unassembled WGS sequence"/>
</dbReference>
<dbReference type="InterPro" id="IPR018673">
    <property type="entry name" value="DUF2141"/>
</dbReference>
<protein>
    <recommendedName>
        <fullName evidence="3">DUF2141 domain-containing protein</fullName>
    </recommendedName>
</protein>
<organism evidence="1 2">
    <name type="scientific">Aequorivita vladivostokensis</name>
    <dbReference type="NCBI Taxonomy" id="171194"/>
    <lineage>
        <taxon>Bacteria</taxon>
        <taxon>Pseudomonadati</taxon>
        <taxon>Bacteroidota</taxon>
        <taxon>Flavobacteriia</taxon>
        <taxon>Flavobacteriales</taxon>
        <taxon>Flavobacteriaceae</taxon>
        <taxon>Aequorivita</taxon>
    </lineage>
</organism>
<dbReference type="RefSeq" id="WP_052671313.1">
    <property type="nucleotide sequence ID" value="NZ_JSVU01000004.1"/>
</dbReference>
<comment type="caution">
    <text evidence="1">The sequence shown here is derived from an EMBL/GenBank/DDBJ whole genome shotgun (WGS) entry which is preliminary data.</text>
</comment>